<reference evidence="1 2" key="1">
    <citation type="submission" date="2019-08" db="EMBL/GenBank/DDBJ databases">
        <title>The genome of the soybean aphid Biotype 1, its phylome, world population structure and adaptation to the North American continent.</title>
        <authorList>
            <person name="Giordano R."/>
            <person name="Donthu R.K."/>
            <person name="Hernandez A.G."/>
            <person name="Wright C.L."/>
            <person name="Zimin A.V."/>
        </authorList>
    </citation>
    <scope>NUCLEOTIDE SEQUENCE [LARGE SCALE GENOMIC DNA]</scope>
    <source>
        <tissue evidence="1">Whole aphids</tissue>
    </source>
</reference>
<dbReference type="GO" id="GO:0071897">
    <property type="term" value="P:DNA biosynthetic process"/>
    <property type="evidence" value="ECO:0007669"/>
    <property type="project" value="UniProtKB-ARBA"/>
</dbReference>
<dbReference type="EMBL" id="VYZN01001734">
    <property type="protein sequence ID" value="KAE9521986.1"/>
    <property type="molecule type" value="Genomic_DNA"/>
</dbReference>
<dbReference type="InterPro" id="IPR043502">
    <property type="entry name" value="DNA/RNA_pol_sf"/>
</dbReference>
<accession>A0A6G0SUD0</accession>
<evidence type="ECO:0000313" key="1">
    <source>
        <dbReference type="EMBL" id="KAE9521986.1"/>
    </source>
</evidence>
<dbReference type="PANTHER" id="PTHR31511:SF12">
    <property type="entry name" value="RHO TERMINATION FACTOR N-TERMINAL DOMAIN-CONTAINING PROTEIN"/>
    <property type="match status" value="1"/>
</dbReference>
<keyword evidence="2" id="KW-1185">Reference proteome</keyword>
<protein>
    <recommendedName>
        <fullName evidence="3">DNA-directed DNA polymerase</fullName>
    </recommendedName>
</protein>
<organism evidence="1 2">
    <name type="scientific">Aphis glycines</name>
    <name type="common">Soybean aphid</name>
    <dbReference type="NCBI Taxonomy" id="307491"/>
    <lineage>
        <taxon>Eukaryota</taxon>
        <taxon>Metazoa</taxon>
        <taxon>Ecdysozoa</taxon>
        <taxon>Arthropoda</taxon>
        <taxon>Hexapoda</taxon>
        <taxon>Insecta</taxon>
        <taxon>Pterygota</taxon>
        <taxon>Neoptera</taxon>
        <taxon>Paraneoptera</taxon>
        <taxon>Hemiptera</taxon>
        <taxon>Sternorrhyncha</taxon>
        <taxon>Aphidomorpha</taxon>
        <taxon>Aphidoidea</taxon>
        <taxon>Aphididae</taxon>
        <taxon>Aphidini</taxon>
        <taxon>Aphis</taxon>
        <taxon>Aphis</taxon>
    </lineage>
</organism>
<evidence type="ECO:0008006" key="3">
    <source>
        <dbReference type="Google" id="ProtNLM"/>
    </source>
</evidence>
<dbReference type="AlphaFoldDB" id="A0A6G0SUD0"/>
<comment type="caution">
    <text evidence="1">The sequence shown here is derived from an EMBL/GenBank/DDBJ whole genome shotgun (WGS) entry which is preliminary data.</text>
</comment>
<dbReference type="Proteomes" id="UP000475862">
    <property type="component" value="Unassembled WGS sequence"/>
</dbReference>
<name>A0A6G0SUD0_APHGL</name>
<evidence type="ECO:0000313" key="2">
    <source>
        <dbReference type="Proteomes" id="UP000475862"/>
    </source>
</evidence>
<proteinExistence type="predicted"/>
<gene>
    <name evidence="1" type="ORF">AGLY_017619</name>
</gene>
<dbReference type="OrthoDB" id="6621203at2759"/>
<sequence>MMIEQEVNIAYLKSLHDDHNDLPYLPERIIPTCSKIKKLVANLKPKKNYVVHYMALKQALKAGLILEKVHRVLKFNQSPWLTKYIELNTYLRKNASNDFEKDFFKLMNNTVFENTMENVRNRMNLKWVLDEKACTKLINRNTFKDITIYNDDLVAIHLFMDLLKFDLPMYAGFSILYLSKTLIYDFHYNCMIKSYGADIQFMYMDTADFYDDLTNKPNILNHMDTSNFPTSHPCFCNDRKKVSGTFTDEICGEVIEKFIALRIKSYELQLTQNVCPLTHFLVLEKAKSRMERDLVNMGGVEALEFNF</sequence>
<dbReference type="PANTHER" id="PTHR31511">
    <property type="entry name" value="PROTEIN CBG23764"/>
    <property type="match status" value="1"/>
</dbReference>
<dbReference type="SUPFAM" id="SSF56672">
    <property type="entry name" value="DNA/RNA polymerases"/>
    <property type="match status" value="1"/>
</dbReference>